<organism evidence="1 2">
    <name type="scientific">Exidia glandulosa HHB12029</name>
    <dbReference type="NCBI Taxonomy" id="1314781"/>
    <lineage>
        <taxon>Eukaryota</taxon>
        <taxon>Fungi</taxon>
        <taxon>Dikarya</taxon>
        <taxon>Basidiomycota</taxon>
        <taxon>Agaricomycotina</taxon>
        <taxon>Agaricomycetes</taxon>
        <taxon>Auriculariales</taxon>
        <taxon>Exidiaceae</taxon>
        <taxon>Exidia</taxon>
    </lineage>
</organism>
<dbReference type="AlphaFoldDB" id="A0A165EGF7"/>
<dbReference type="EMBL" id="KV426142">
    <property type="protein sequence ID" value="KZV86877.1"/>
    <property type="molecule type" value="Genomic_DNA"/>
</dbReference>
<keyword evidence="2" id="KW-1185">Reference proteome</keyword>
<dbReference type="Proteomes" id="UP000077266">
    <property type="component" value="Unassembled WGS sequence"/>
</dbReference>
<dbReference type="InParanoid" id="A0A165EGF7"/>
<reference evidence="1 2" key="1">
    <citation type="journal article" date="2016" name="Mol. Biol. Evol.">
        <title>Comparative Genomics of Early-Diverging Mushroom-Forming Fungi Provides Insights into the Origins of Lignocellulose Decay Capabilities.</title>
        <authorList>
            <person name="Nagy L.G."/>
            <person name="Riley R."/>
            <person name="Tritt A."/>
            <person name="Adam C."/>
            <person name="Daum C."/>
            <person name="Floudas D."/>
            <person name="Sun H."/>
            <person name="Yadav J.S."/>
            <person name="Pangilinan J."/>
            <person name="Larsson K.H."/>
            <person name="Matsuura K."/>
            <person name="Barry K."/>
            <person name="Labutti K."/>
            <person name="Kuo R."/>
            <person name="Ohm R.A."/>
            <person name="Bhattacharya S.S."/>
            <person name="Shirouzu T."/>
            <person name="Yoshinaga Y."/>
            <person name="Martin F.M."/>
            <person name="Grigoriev I.V."/>
            <person name="Hibbett D.S."/>
        </authorList>
    </citation>
    <scope>NUCLEOTIDE SEQUENCE [LARGE SCALE GENOMIC DNA]</scope>
    <source>
        <strain evidence="1 2">HHB12029</strain>
    </source>
</reference>
<accession>A0A165EGF7</accession>
<sequence length="173" mass="18834">MALDTIHYLVPRFLGNDGGLFAFVSYIPPMSFDAAIELLGHTAPNNDGLMFADSRSGLELRLQWLDAQTQTLSLSVWAPRAQQPAARVTFVPLGTQYCLGVALRYALLHALQLQTGRAHVALSMRVVQQEQIMYTTRSNGPAGEVVEQQVRATRAVADWVITPLGAINDGNAA</sequence>
<name>A0A165EGF7_EXIGL</name>
<proteinExistence type="predicted"/>
<gene>
    <name evidence="1" type="ORF">EXIGLDRAFT_752584</name>
</gene>
<evidence type="ECO:0000313" key="1">
    <source>
        <dbReference type="EMBL" id="KZV86877.1"/>
    </source>
</evidence>
<evidence type="ECO:0000313" key="2">
    <source>
        <dbReference type="Proteomes" id="UP000077266"/>
    </source>
</evidence>
<protein>
    <submittedName>
        <fullName evidence="1">Uncharacterized protein</fullName>
    </submittedName>
</protein>